<sequence>MTENQNIIDSITVELKLDEGKSFYKETIHDIRHIPEYTEIPEVKLASDDSKKRLEAEISAHGVFPTSVEVADYELSGKLASVSFISNAAGVNAIIPQFEQWITQLNKEQGAGVTQYNLNIYDDAKNLLVYLSADLVYKDILWWQNPSLGSNTWTGHSPQISAKKTPGKGSWRLLI</sequence>
<protein>
    <submittedName>
        <fullName evidence="1">Uncharacterized protein</fullName>
    </submittedName>
</protein>
<dbReference type="AlphaFoldDB" id="A0A9X4QTE9"/>
<dbReference type="EMBL" id="JAPDIA010000003">
    <property type="protein sequence ID" value="MDG0810625.1"/>
    <property type="molecule type" value="Genomic_DNA"/>
</dbReference>
<keyword evidence="2" id="KW-1185">Reference proteome</keyword>
<comment type="caution">
    <text evidence="1">The sequence shown here is derived from an EMBL/GenBank/DDBJ whole genome shotgun (WGS) entry which is preliminary data.</text>
</comment>
<name>A0A9X4QTE9_9BACL</name>
<reference evidence="1" key="1">
    <citation type="submission" date="2022-10" db="EMBL/GenBank/DDBJ databases">
        <title>Comparative genomic analysis of Cohnella hashimotonis sp. nov., isolated from the International Space Station.</title>
        <authorList>
            <person name="Simpson A."/>
            <person name="Venkateswaran K."/>
        </authorList>
    </citation>
    <scope>NUCLEOTIDE SEQUENCE</scope>
    <source>
        <strain evidence="1">DSM 28161</strain>
    </source>
</reference>
<gene>
    <name evidence="1" type="ORF">OMP40_15550</name>
</gene>
<evidence type="ECO:0000313" key="1">
    <source>
        <dbReference type="EMBL" id="MDG0810625.1"/>
    </source>
</evidence>
<accession>A0A9X4QTE9</accession>
<dbReference type="Proteomes" id="UP001153404">
    <property type="component" value="Unassembled WGS sequence"/>
</dbReference>
<organism evidence="1 2">
    <name type="scientific">Cohnella rhizosphaerae</name>
    <dbReference type="NCBI Taxonomy" id="1457232"/>
    <lineage>
        <taxon>Bacteria</taxon>
        <taxon>Bacillati</taxon>
        <taxon>Bacillota</taxon>
        <taxon>Bacilli</taxon>
        <taxon>Bacillales</taxon>
        <taxon>Paenibacillaceae</taxon>
        <taxon>Cohnella</taxon>
    </lineage>
</organism>
<dbReference type="RefSeq" id="WP_277532563.1">
    <property type="nucleotide sequence ID" value="NZ_JAPDIA010000003.1"/>
</dbReference>
<evidence type="ECO:0000313" key="2">
    <source>
        <dbReference type="Proteomes" id="UP001153404"/>
    </source>
</evidence>
<proteinExistence type="predicted"/>